<dbReference type="EMBL" id="PKJT01000021">
    <property type="protein sequence ID" value="PKZ79501.1"/>
    <property type="molecule type" value="Genomic_DNA"/>
</dbReference>
<dbReference type="InterPro" id="IPR031165">
    <property type="entry name" value="GNAT_YJDJ"/>
</dbReference>
<accession>A0AAX0VHF3</accession>
<organism evidence="2 3">
    <name type="scientific">Micrococcus luteus</name>
    <name type="common">Micrococcus lysodeikticus</name>
    <dbReference type="NCBI Taxonomy" id="1270"/>
    <lineage>
        <taxon>Bacteria</taxon>
        <taxon>Bacillati</taxon>
        <taxon>Actinomycetota</taxon>
        <taxon>Actinomycetes</taxon>
        <taxon>Micrococcales</taxon>
        <taxon>Micrococcaceae</taxon>
        <taxon>Micrococcus</taxon>
    </lineage>
</organism>
<name>A0AAX0VHF3_MICLU</name>
<comment type="caution">
    <text evidence="2">The sequence shown here is derived from an EMBL/GenBank/DDBJ whole genome shotgun (WGS) entry which is preliminary data.</text>
</comment>
<dbReference type="PANTHER" id="PTHR31435:SF10">
    <property type="entry name" value="BSR4717 PROTEIN"/>
    <property type="match status" value="1"/>
</dbReference>
<dbReference type="SUPFAM" id="SSF55729">
    <property type="entry name" value="Acyl-CoA N-acyltransferases (Nat)"/>
    <property type="match status" value="1"/>
</dbReference>
<reference evidence="2 3" key="1">
    <citation type="submission" date="2017-12" db="EMBL/GenBank/DDBJ databases">
        <title>Phylogenetic diversity of female urinary microbiome.</title>
        <authorList>
            <person name="Thomas-White K."/>
            <person name="Wolfe A.J."/>
        </authorList>
    </citation>
    <scope>NUCLEOTIDE SEQUENCE [LARGE SCALE GENOMIC DNA]</scope>
    <source>
        <strain evidence="2 3">UMB0038</strain>
    </source>
</reference>
<evidence type="ECO:0000313" key="2">
    <source>
        <dbReference type="EMBL" id="PKZ79501.1"/>
    </source>
</evidence>
<dbReference type="AlphaFoldDB" id="A0AAX0VHF3"/>
<dbReference type="RefSeq" id="WP_083325287.1">
    <property type="nucleotide sequence ID" value="NZ_JACLBR010000051.1"/>
</dbReference>
<dbReference type="PANTHER" id="PTHR31435">
    <property type="entry name" value="PROTEIN NATD1"/>
    <property type="match status" value="1"/>
</dbReference>
<dbReference type="CDD" id="cd04301">
    <property type="entry name" value="NAT_SF"/>
    <property type="match status" value="1"/>
</dbReference>
<dbReference type="Gene3D" id="3.40.630.30">
    <property type="match status" value="1"/>
</dbReference>
<dbReference type="InterPro" id="IPR045057">
    <property type="entry name" value="Gcn5-rel_NAT"/>
</dbReference>
<dbReference type="Proteomes" id="UP000234847">
    <property type="component" value="Unassembled WGS sequence"/>
</dbReference>
<dbReference type="PROSITE" id="PS51729">
    <property type="entry name" value="GNAT_YJDJ"/>
    <property type="match status" value="1"/>
</dbReference>
<dbReference type="Pfam" id="PF14542">
    <property type="entry name" value="Acetyltransf_CG"/>
    <property type="match status" value="1"/>
</dbReference>
<evidence type="ECO:0000259" key="1">
    <source>
        <dbReference type="PROSITE" id="PS51729"/>
    </source>
</evidence>
<sequence>MKHPDGMIGLTATDADTDLPAASSDAVEDFVITENVESELYEATVNGKLAAGLLYSRTGDRVLLLATSVFPEFRGKGVAARLLGGVLNSLREDKKTATVSCPFAAAYIRAHPEYADVVDTRFPGNPHGHHH</sequence>
<feature type="domain" description="N-acetyltransferase" evidence="1">
    <location>
        <begin position="33"/>
        <end position="119"/>
    </location>
</feature>
<evidence type="ECO:0000313" key="3">
    <source>
        <dbReference type="Proteomes" id="UP000234847"/>
    </source>
</evidence>
<gene>
    <name evidence="2" type="ORF">CYJ95_11955</name>
</gene>
<dbReference type="InterPro" id="IPR016181">
    <property type="entry name" value="Acyl_CoA_acyltransferase"/>
</dbReference>
<protein>
    <submittedName>
        <fullName evidence="2">N-acetyltransferase</fullName>
    </submittedName>
</protein>
<proteinExistence type="predicted"/>